<evidence type="ECO:0000313" key="1">
    <source>
        <dbReference type="EMBL" id="RDE51150.1"/>
    </source>
</evidence>
<dbReference type="EMBL" id="QPGA01000010">
    <property type="protein sequence ID" value="RDE51150.1"/>
    <property type="molecule type" value="Genomic_DNA"/>
</dbReference>
<proteinExistence type="predicted"/>
<name>A0A369XP62_9PROT</name>
<dbReference type="AlphaFoldDB" id="A0A369XP62"/>
<protein>
    <submittedName>
        <fullName evidence="1">VCBS repeat-containing protein</fullName>
    </submittedName>
</protein>
<comment type="caution">
    <text evidence="1">The sequence shown here is derived from an EMBL/GenBank/DDBJ whole genome shotgun (WGS) entry which is preliminary data.</text>
</comment>
<dbReference type="InterPro" id="IPR028994">
    <property type="entry name" value="Integrin_alpha_N"/>
</dbReference>
<evidence type="ECO:0000313" key="2">
    <source>
        <dbReference type="Proteomes" id="UP000253831"/>
    </source>
</evidence>
<reference evidence="1 2" key="1">
    <citation type="submission" date="2018-05" db="EMBL/GenBank/DDBJ databases">
        <title>Integrated omic analyses show evidence that a Ca. Accumulibacter phosphatis strain performs denitrification under micro-aerobic conditions.</title>
        <authorList>
            <person name="Camejo P.Y."/>
            <person name="Katherine M.D."/>
            <person name="Daniel N.R."/>
        </authorList>
    </citation>
    <scope>NUCLEOTIDE SEQUENCE [LARGE SCALE GENOMIC DNA]</scope>
    <source>
        <strain evidence="1">UW-LDO-IC</strain>
    </source>
</reference>
<accession>A0A369XP62</accession>
<sequence>MKSGGAAATPSKPAAAHQSPRRLLAAALLALSASAAGVETITGGQYAAPVEHYGHFALGRPHEYARLTVSTSNGQRHSLELPEDAVFEDLAPRLVTLAAGEPPELLAIVSQRDSGSRLALIGLRDDRLVISAQSPPIGTPMRWLNPVGVADLDGDGQAEIAAVTTPHRSGTLRIYRRKGKRLLEVAALAGVSNHVYGSSELAMSLALTIAGQMQLLVPDSTHLRLRIIALHDGQSGVA</sequence>
<dbReference type="Proteomes" id="UP000253831">
    <property type="component" value="Unassembled WGS sequence"/>
</dbReference>
<organism evidence="1 2">
    <name type="scientific">Candidatus Accumulibacter meliphilus</name>
    <dbReference type="NCBI Taxonomy" id="2211374"/>
    <lineage>
        <taxon>Bacteria</taxon>
        <taxon>Pseudomonadati</taxon>
        <taxon>Pseudomonadota</taxon>
        <taxon>Betaproteobacteria</taxon>
        <taxon>Candidatus Accumulibacter</taxon>
    </lineage>
</organism>
<dbReference type="SUPFAM" id="SSF69318">
    <property type="entry name" value="Integrin alpha N-terminal domain"/>
    <property type="match status" value="1"/>
</dbReference>
<gene>
    <name evidence="1" type="ORF">DVS81_07495</name>
</gene>